<dbReference type="Gene3D" id="3.30.710.10">
    <property type="entry name" value="Potassium Channel Kv1.1, Chain A"/>
    <property type="match status" value="1"/>
</dbReference>
<evidence type="ECO:0000313" key="3">
    <source>
        <dbReference type="EMBL" id="GBM19733.1"/>
    </source>
</evidence>
<dbReference type="PROSITE" id="PS50097">
    <property type="entry name" value="BTB"/>
    <property type="match status" value="1"/>
</dbReference>
<accession>A0A4Y2DS99</accession>
<dbReference type="SMART" id="SM00225">
    <property type="entry name" value="BTB"/>
    <property type="match status" value="1"/>
</dbReference>
<dbReference type="Pfam" id="PF22486">
    <property type="entry name" value="MATH_2"/>
    <property type="match status" value="1"/>
</dbReference>
<reference evidence="3 4" key="1">
    <citation type="journal article" date="2019" name="Sci. Rep.">
        <title>Orb-weaving spider Araneus ventricosus genome elucidates the spidroin gene catalogue.</title>
        <authorList>
            <person name="Kono N."/>
            <person name="Nakamura H."/>
            <person name="Ohtoshi R."/>
            <person name="Moran D.A.P."/>
            <person name="Shinohara A."/>
            <person name="Yoshida Y."/>
            <person name="Fujiwara M."/>
            <person name="Mori M."/>
            <person name="Tomita M."/>
            <person name="Arakawa K."/>
        </authorList>
    </citation>
    <scope>NUCLEOTIDE SEQUENCE [LARGE SCALE GENOMIC DNA]</scope>
</reference>
<dbReference type="Pfam" id="PF00651">
    <property type="entry name" value="BTB"/>
    <property type="match status" value="1"/>
</dbReference>
<sequence>MADNNISGSESDKELKFFSEIVTDHRSVLWTIQNFSLCPTDVDEYLQSPEFTTRSSSITTWTVRVYPKGQTKCNSIGKVGLFLHRSFSETEVHHVRYKMCLKDVYGRDRYVVQSEQLFRGNGTSWGRASVIDRDLLLSPKRDELLPNDTLRVYCEITVGCIDGKASTEGTKRVNSLTTPPIACLDSLSSNFESLYESQRWCDFTLQTAERVFPVHKIILAARSTVFAAMFEHDMQEQHNDTALILDIESSILDDMLRYIYSGTVQMLTFKKALGLYASADKYNLDELKTKCKKFMIDQISVDNLCDVATTADLHSDLELKEAARGFFAKNASQILATNSWEELLVDRPHTASQLLEIIASGYTNKG</sequence>
<dbReference type="FunFam" id="3.30.710.10:FF:000159">
    <property type="entry name" value="Speckle-type POZ protein B"/>
    <property type="match status" value="1"/>
</dbReference>
<dbReference type="GO" id="GO:0030163">
    <property type="term" value="P:protein catabolic process"/>
    <property type="evidence" value="ECO:0007669"/>
    <property type="project" value="UniProtKB-ARBA"/>
</dbReference>
<protein>
    <submittedName>
        <fullName evidence="3">Speckle-type POZ protein</fullName>
    </submittedName>
</protein>
<dbReference type="InterPro" id="IPR008974">
    <property type="entry name" value="TRAF-like"/>
</dbReference>
<dbReference type="InterPro" id="IPR002083">
    <property type="entry name" value="MATH/TRAF_dom"/>
</dbReference>
<dbReference type="PANTHER" id="PTHR24413">
    <property type="entry name" value="SPECKLE-TYPE POZ PROTEIN"/>
    <property type="match status" value="1"/>
</dbReference>
<keyword evidence="4" id="KW-1185">Reference proteome</keyword>
<dbReference type="PROSITE" id="PS50144">
    <property type="entry name" value="MATH"/>
    <property type="match status" value="1"/>
</dbReference>
<name>A0A4Y2DS99_ARAVE</name>
<dbReference type="SUPFAM" id="SSF49599">
    <property type="entry name" value="TRAF domain-like"/>
    <property type="match status" value="1"/>
</dbReference>
<dbReference type="Proteomes" id="UP000499080">
    <property type="component" value="Unassembled WGS sequence"/>
</dbReference>
<dbReference type="SUPFAM" id="SSF54695">
    <property type="entry name" value="POZ domain"/>
    <property type="match status" value="1"/>
</dbReference>
<evidence type="ECO:0000259" key="2">
    <source>
        <dbReference type="PROSITE" id="PS50144"/>
    </source>
</evidence>
<dbReference type="OrthoDB" id="6412608at2759"/>
<dbReference type="Gene3D" id="1.25.40.420">
    <property type="match status" value="1"/>
</dbReference>
<evidence type="ECO:0000259" key="1">
    <source>
        <dbReference type="PROSITE" id="PS50097"/>
    </source>
</evidence>
<organism evidence="3 4">
    <name type="scientific">Araneus ventricosus</name>
    <name type="common">Orbweaver spider</name>
    <name type="synonym">Epeira ventricosa</name>
    <dbReference type="NCBI Taxonomy" id="182803"/>
    <lineage>
        <taxon>Eukaryota</taxon>
        <taxon>Metazoa</taxon>
        <taxon>Ecdysozoa</taxon>
        <taxon>Arthropoda</taxon>
        <taxon>Chelicerata</taxon>
        <taxon>Arachnida</taxon>
        <taxon>Araneae</taxon>
        <taxon>Araneomorphae</taxon>
        <taxon>Entelegynae</taxon>
        <taxon>Araneoidea</taxon>
        <taxon>Araneidae</taxon>
        <taxon>Araneus</taxon>
    </lineage>
</organism>
<proteinExistence type="predicted"/>
<comment type="caution">
    <text evidence="3">The sequence shown here is derived from an EMBL/GenBank/DDBJ whole genome shotgun (WGS) entry which is preliminary data.</text>
</comment>
<evidence type="ECO:0000313" key="4">
    <source>
        <dbReference type="Proteomes" id="UP000499080"/>
    </source>
</evidence>
<feature type="domain" description="MATH" evidence="2">
    <location>
        <begin position="25"/>
        <end position="156"/>
    </location>
</feature>
<dbReference type="EMBL" id="BGPR01000429">
    <property type="protein sequence ID" value="GBM19733.1"/>
    <property type="molecule type" value="Genomic_DNA"/>
</dbReference>
<feature type="domain" description="BTB" evidence="1">
    <location>
        <begin position="201"/>
        <end position="268"/>
    </location>
</feature>
<gene>
    <name evidence="3" type="primary">spop_12</name>
    <name evidence="3" type="ORF">AVEN_886_1</name>
</gene>
<dbReference type="AlphaFoldDB" id="A0A4Y2DS99"/>
<dbReference type="InterPro" id="IPR011333">
    <property type="entry name" value="SKP1/BTB/POZ_sf"/>
</dbReference>
<dbReference type="Gene3D" id="2.60.210.10">
    <property type="entry name" value="Apoptosis, Tumor Necrosis Factor Receptor Associated Protein 2, Chain A"/>
    <property type="match status" value="1"/>
</dbReference>
<dbReference type="InterPro" id="IPR000210">
    <property type="entry name" value="BTB/POZ_dom"/>
</dbReference>